<name>A0A0A0BCS0_9GAMM</name>
<dbReference type="RefSeq" id="WP_036315230.1">
    <property type="nucleotide sequence ID" value="NZ_JRQD01000005.1"/>
</dbReference>
<proteinExistence type="predicted"/>
<dbReference type="Proteomes" id="UP000029999">
    <property type="component" value="Unassembled WGS sequence"/>
</dbReference>
<dbReference type="PANTHER" id="PTHR43084">
    <property type="entry name" value="PERSULFIDE DIOXYGENASE ETHE1"/>
    <property type="match status" value="1"/>
</dbReference>
<gene>
    <name evidence="3" type="ORF">LP43_2243</name>
</gene>
<dbReference type="Pfam" id="PF00753">
    <property type="entry name" value="Lactamase_B"/>
    <property type="match status" value="2"/>
</dbReference>
<evidence type="ECO:0000256" key="1">
    <source>
        <dbReference type="ARBA" id="ARBA00022723"/>
    </source>
</evidence>
<dbReference type="Gene3D" id="3.60.15.10">
    <property type="entry name" value="Ribonuclease Z/Hydroxyacylglutathione hydrolase-like"/>
    <property type="match status" value="1"/>
</dbReference>
<accession>A0A0A0BCS0</accession>
<evidence type="ECO:0000313" key="4">
    <source>
        <dbReference type="Proteomes" id="UP000029999"/>
    </source>
</evidence>
<keyword evidence="1" id="KW-0479">Metal-binding</keyword>
<dbReference type="CDD" id="cd07724">
    <property type="entry name" value="POD-like_MBL-fold"/>
    <property type="match status" value="1"/>
</dbReference>
<protein>
    <recommendedName>
        <fullName evidence="2">Metallo-beta-lactamase domain-containing protein</fullName>
    </recommendedName>
</protein>
<feature type="domain" description="Metallo-beta-lactamase" evidence="2">
    <location>
        <begin position="12"/>
        <end position="174"/>
    </location>
</feature>
<dbReference type="PANTHER" id="PTHR43084:SF1">
    <property type="entry name" value="PERSULFIDE DIOXYGENASE ETHE1, MITOCHONDRIAL"/>
    <property type="match status" value="1"/>
</dbReference>
<evidence type="ECO:0000259" key="2">
    <source>
        <dbReference type="SMART" id="SM00849"/>
    </source>
</evidence>
<dbReference type="InterPro" id="IPR051682">
    <property type="entry name" value="Mito_Persulfide_Diox"/>
</dbReference>
<sequence>MIFRQLFDRNSSTYTYLLADEISHQAVLIDPVSEHTALYLQLLNELQLDLKYAMDTHTHADHITALGKLREETGCMTLMGEQAGSVCASGSFSNQQKISVGDVVITTLHTPGHTDDSYCFFVEVSEQHYLFSGDTLLIRGTGRTDFQNGDAVEQYQSLLQLLALPDSTWVYPAHDYKGYTVSTIEEEKRHNPRLQIANATQYKQIMDNLNLPDPKMMDVAIPANRACGDIS</sequence>
<dbReference type="GO" id="GO:0046872">
    <property type="term" value="F:metal ion binding"/>
    <property type="evidence" value="ECO:0007669"/>
    <property type="project" value="UniProtKB-KW"/>
</dbReference>
<comment type="caution">
    <text evidence="3">The sequence shown here is derived from an EMBL/GenBank/DDBJ whole genome shotgun (WGS) entry which is preliminary data.</text>
</comment>
<dbReference type="GO" id="GO:0050313">
    <property type="term" value="F:sulfur dioxygenase activity"/>
    <property type="evidence" value="ECO:0007669"/>
    <property type="project" value="InterPro"/>
</dbReference>
<dbReference type="InterPro" id="IPR044528">
    <property type="entry name" value="POD-like_MBL-fold"/>
</dbReference>
<dbReference type="SUPFAM" id="SSF56281">
    <property type="entry name" value="Metallo-hydrolase/oxidoreductase"/>
    <property type="match status" value="1"/>
</dbReference>
<dbReference type="GO" id="GO:0006749">
    <property type="term" value="P:glutathione metabolic process"/>
    <property type="evidence" value="ECO:0007669"/>
    <property type="project" value="InterPro"/>
</dbReference>
<dbReference type="InterPro" id="IPR036866">
    <property type="entry name" value="RibonucZ/Hydroxyglut_hydro"/>
</dbReference>
<dbReference type="EMBL" id="JRQD01000005">
    <property type="protein sequence ID" value="KGM06368.1"/>
    <property type="molecule type" value="Genomic_DNA"/>
</dbReference>
<dbReference type="AlphaFoldDB" id="A0A0A0BCS0"/>
<dbReference type="STRING" id="392484.LP43_2243"/>
<dbReference type="SMART" id="SM00849">
    <property type="entry name" value="Lactamase_B"/>
    <property type="match status" value="1"/>
</dbReference>
<reference evidence="3 4" key="1">
    <citation type="submission" date="2014-09" db="EMBL/GenBank/DDBJ databases">
        <authorList>
            <person name="Grob C."/>
            <person name="Taubert M."/>
            <person name="Howat A.M."/>
            <person name="Burns O.J."/>
            <person name="Dixon J.L."/>
            <person name="Chen Y."/>
            <person name="Murrell J.C."/>
        </authorList>
    </citation>
    <scope>NUCLEOTIDE SEQUENCE [LARGE SCALE GENOMIC DNA]</scope>
    <source>
        <strain evidence="3">L4</strain>
    </source>
</reference>
<organism evidence="3 4">
    <name type="scientific">Methylophaga thiooxydans</name>
    <dbReference type="NCBI Taxonomy" id="392484"/>
    <lineage>
        <taxon>Bacteria</taxon>
        <taxon>Pseudomonadati</taxon>
        <taxon>Pseudomonadota</taxon>
        <taxon>Gammaproteobacteria</taxon>
        <taxon>Thiotrichales</taxon>
        <taxon>Piscirickettsiaceae</taxon>
        <taxon>Methylophaga</taxon>
    </lineage>
</organism>
<evidence type="ECO:0000313" key="3">
    <source>
        <dbReference type="EMBL" id="KGM06368.1"/>
    </source>
</evidence>
<dbReference type="InterPro" id="IPR001279">
    <property type="entry name" value="Metallo-B-lactamas"/>
</dbReference>
<dbReference type="GO" id="GO:0070813">
    <property type="term" value="P:hydrogen sulfide metabolic process"/>
    <property type="evidence" value="ECO:0007669"/>
    <property type="project" value="TreeGrafter"/>
</dbReference>